<keyword evidence="2 7" id="KW-0819">tRNA processing</keyword>
<reference evidence="10" key="1">
    <citation type="submission" date="2021-02" db="EMBL/GenBank/DDBJ databases">
        <title>The CRISPR/cas machinery reduction and long-range gene transfer in the hot spring cyanobacterium Synechococcus.</title>
        <authorList>
            <person name="Dvorak P."/>
            <person name="Jahodarova E."/>
            <person name="Hasler P."/>
            <person name="Poulickova A."/>
        </authorList>
    </citation>
    <scope>NUCLEOTIDE SEQUENCE</scope>
    <source>
        <strain evidence="10">Rupite</strain>
    </source>
</reference>
<comment type="cofactor">
    <cofactor evidence="7">
        <name>Fe(2+)</name>
        <dbReference type="ChEBI" id="CHEBI:29033"/>
    </cofactor>
    <text evidence="7">Binds 1 Fe(2+) ion per subunit.</text>
</comment>
<dbReference type="SUPFAM" id="SSF53067">
    <property type="entry name" value="Actin-like ATPase domain"/>
    <property type="match status" value="2"/>
</dbReference>
<dbReference type="HAMAP" id="MF_01445">
    <property type="entry name" value="TsaD"/>
    <property type="match status" value="1"/>
</dbReference>
<name>A0ABT0CB45_THEVL</name>
<evidence type="ECO:0000256" key="6">
    <source>
        <dbReference type="ARBA" id="ARBA00048117"/>
    </source>
</evidence>
<evidence type="ECO:0000256" key="7">
    <source>
        <dbReference type="HAMAP-Rule" id="MF_01445"/>
    </source>
</evidence>
<feature type="binding site" evidence="7">
    <location>
        <position position="175"/>
    </location>
    <ligand>
        <name>substrate</name>
    </ligand>
</feature>
<feature type="binding site" evidence="7">
    <location>
        <begin position="142"/>
        <end position="146"/>
    </location>
    <ligand>
        <name>substrate</name>
    </ligand>
</feature>
<accession>A0ABT0CB45</accession>
<feature type="binding site" evidence="7">
    <location>
        <position position="119"/>
    </location>
    <ligand>
        <name>Fe cation</name>
        <dbReference type="ChEBI" id="CHEBI:24875"/>
    </ligand>
</feature>
<evidence type="ECO:0000256" key="5">
    <source>
        <dbReference type="ARBA" id="ARBA00023315"/>
    </source>
</evidence>
<evidence type="ECO:0000256" key="4">
    <source>
        <dbReference type="ARBA" id="ARBA00023004"/>
    </source>
</evidence>
<dbReference type="InterPro" id="IPR000905">
    <property type="entry name" value="Gcp-like_dom"/>
</dbReference>
<dbReference type="PRINTS" id="PR00789">
    <property type="entry name" value="OSIALOPTASE"/>
</dbReference>
<comment type="function">
    <text evidence="7">Required for the formation of a threonylcarbamoyl group on adenosine at position 37 (t(6)A37) in tRNAs that read codons beginning with adenine. Is involved in the transfer of the threonylcarbamoyl moiety of threonylcarbamoyl-AMP (TC-AMP) to the N6 group of A37, together with TsaE and TsaB. TsaD likely plays a direct catalytic role in this reaction.</text>
</comment>
<organism evidence="10 11">
    <name type="scientific">Thermostichus vulcanus str. 'Rupite'</name>
    <dbReference type="NCBI Taxonomy" id="2813851"/>
    <lineage>
        <taxon>Bacteria</taxon>
        <taxon>Bacillati</taxon>
        <taxon>Cyanobacteriota</taxon>
        <taxon>Cyanophyceae</taxon>
        <taxon>Thermostichales</taxon>
        <taxon>Thermostichaceae</taxon>
        <taxon>Thermostichus</taxon>
    </lineage>
</organism>
<keyword evidence="5 7" id="KW-0012">Acyltransferase</keyword>
<keyword evidence="1 7" id="KW-0808">Transferase</keyword>
<dbReference type="InterPro" id="IPR043129">
    <property type="entry name" value="ATPase_NBD"/>
</dbReference>
<comment type="caution">
    <text evidence="10">The sequence shown here is derived from an EMBL/GenBank/DDBJ whole genome shotgun (WGS) entry which is preliminary data.</text>
</comment>
<proteinExistence type="inferred from homology"/>
<dbReference type="InterPro" id="IPR022450">
    <property type="entry name" value="TsaD"/>
</dbReference>
<dbReference type="NCBIfam" id="TIGR00329">
    <property type="entry name" value="gcp_kae1"/>
    <property type="match status" value="1"/>
</dbReference>
<dbReference type="RefSeq" id="WP_244350278.1">
    <property type="nucleotide sequence ID" value="NZ_JAFIRA010000019.1"/>
</dbReference>
<evidence type="ECO:0000313" key="10">
    <source>
        <dbReference type="EMBL" id="MCJ2543000.1"/>
    </source>
</evidence>
<feature type="binding site" evidence="7">
    <location>
        <position position="192"/>
    </location>
    <ligand>
        <name>substrate</name>
    </ligand>
</feature>
<dbReference type="InterPro" id="IPR017860">
    <property type="entry name" value="Peptidase_M22_CS"/>
</dbReference>
<evidence type="ECO:0000256" key="8">
    <source>
        <dbReference type="SAM" id="MobiDB-lite"/>
    </source>
</evidence>
<evidence type="ECO:0000259" key="9">
    <source>
        <dbReference type="Pfam" id="PF00814"/>
    </source>
</evidence>
<evidence type="ECO:0000313" key="11">
    <source>
        <dbReference type="Proteomes" id="UP000830835"/>
    </source>
</evidence>
<dbReference type="PROSITE" id="PS01016">
    <property type="entry name" value="GLYCOPROTEASE"/>
    <property type="match status" value="1"/>
</dbReference>
<feature type="binding site" evidence="7">
    <location>
        <position position="281"/>
    </location>
    <ligand>
        <name>substrate</name>
    </ligand>
</feature>
<comment type="catalytic activity">
    <reaction evidence="6 7">
        <text>L-threonylcarbamoyladenylate + adenosine(37) in tRNA = N(6)-L-threonylcarbamoyladenosine(37) in tRNA + AMP + H(+)</text>
        <dbReference type="Rhea" id="RHEA:37059"/>
        <dbReference type="Rhea" id="RHEA-COMP:10162"/>
        <dbReference type="Rhea" id="RHEA-COMP:10163"/>
        <dbReference type="ChEBI" id="CHEBI:15378"/>
        <dbReference type="ChEBI" id="CHEBI:73682"/>
        <dbReference type="ChEBI" id="CHEBI:74411"/>
        <dbReference type="ChEBI" id="CHEBI:74418"/>
        <dbReference type="ChEBI" id="CHEBI:456215"/>
        <dbReference type="EC" id="2.3.1.234"/>
    </reaction>
</comment>
<evidence type="ECO:0000256" key="3">
    <source>
        <dbReference type="ARBA" id="ARBA00022723"/>
    </source>
</evidence>
<feature type="binding site" evidence="7">
    <location>
        <position position="123"/>
    </location>
    <ligand>
        <name>Fe cation</name>
        <dbReference type="ChEBI" id="CHEBI:24875"/>
    </ligand>
</feature>
<dbReference type="NCBIfam" id="TIGR03723">
    <property type="entry name" value="T6A_TsaD_YgjD"/>
    <property type="match status" value="1"/>
</dbReference>
<feature type="domain" description="Gcp-like" evidence="9">
    <location>
        <begin position="32"/>
        <end position="315"/>
    </location>
</feature>
<keyword evidence="7" id="KW-0963">Cytoplasm</keyword>
<sequence length="385" mass="40567">MPRILALETSCDETAVAVVEADPTQKGFAPRVLSSVVASQIEIHAAYGGVVPEVASRQHVETLPFVLEAALQQANLSVAEVDAVAVTCAPGLVGSLLVGLMGAKTLAWLHDKPLIGVHHLEGHLFSGFLAEPDLQPPCLCLLVSGGHTSLIWMKDYGEYETLGRTRDDAAGEAFDKVARLLGLGYPGGPQIDRWAQQGDPQRFPLPEGKVDHPFDTSFSGLKTAVLRLTQHLQAKGEALPVADIAASFQARLTGVLTEKALACAEHLGLSTLLVTGGVAANRELRSRLKEAGVAKGLRVVIPPLAWCTDNAAMIGAAGLSHWLRGEVSSLDLGVASRLPLEGIPALYTGQFTSTTGSPPLREPPQRDPLSPGFVASAPPNKSAEH</sequence>
<feature type="region of interest" description="Disordered" evidence="8">
    <location>
        <begin position="351"/>
        <end position="385"/>
    </location>
</feature>
<keyword evidence="3 7" id="KW-0479">Metal-binding</keyword>
<dbReference type="GO" id="GO:0061711">
    <property type="term" value="F:tRNA N(6)-L-threonylcarbamoyladenine synthase activity"/>
    <property type="evidence" value="ECO:0007669"/>
    <property type="project" value="UniProtKB-EC"/>
</dbReference>
<dbReference type="PANTHER" id="PTHR11735:SF6">
    <property type="entry name" value="TRNA N6-ADENOSINE THREONYLCARBAMOYLTRANSFERASE, MITOCHONDRIAL"/>
    <property type="match status" value="1"/>
</dbReference>
<evidence type="ECO:0000256" key="1">
    <source>
        <dbReference type="ARBA" id="ARBA00022679"/>
    </source>
</evidence>
<keyword evidence="11" id="KW-1185">Reference proteome</keyword>
<evidence type="ECO:0000256" key="2">
    <source>
        <dbReference type="ARBA" id="ARBA00022694"/>
    </source>
</evidence>
<keyword evidence="4 7" id="KW-0408">Iron</keyword>
<dbReference type="EC" id="2.3.1.234" evidence="7"/>
<protein>
    <recommendedName>
        <fullName evidence="7">tRNA N6-adenosine threonylcarbamoyltransferase</fullName>
        <ecNumber evidence="7">2.3.1.234</ecNumber>
    </recommendedName>
    <alternativeName>
        <fullName evidence="7">N6-L-threonylcarbamoyladenine synthase</fullName>
        <shortName evidence="7">t(6)A synthase</shortName>
    </alternativeName>
    <alternativeName>
        <fullName evidence="7">t(6)A37 threonylcarbamoyladenosine biosynthesis protein TsaD</fullName>
    </alternativeName>
    <alternativeName>
        <fullName evidence="7">tRNA threonylcarbamoyladenosine biosynthesis protein TsaD</fullName>
    </alternativeName>
</protein>
<dbReference type="Pfam" id="PF00814">
    <property type="entry name" value="TsaD"/>
    <property type="match status" value="1"/>
</dbReference>
<dbReference type="Proteomes" id="UP000830835">
    <property type="component" value="Unassembled WGS sequence"/>
</dbReference>
<dbReference type="InterPro" id="IPR017861">
    <property type="entry name" value="KAE1/TsaD"/>
</dbReference>
<comment type="similarity">
    <text evidence="7">Belongs to the KAE1 / TsaD family.</text>
</comment>
<gene>
    <name evidence="7 10" type="primary">tsaD</name>
    <name evidence="10" type="ORF">JX360_08790</name>
</gene>
<dbReference type="EMBL" id="JAFIRA010000019">
    <property type="protein sequence ID" value="MCJ2543000.1"/>
    <property type="molecule type" value="Genomic_DNA"/>
</dbReference>
<comment type="subcellular location">
    <subcellularLocation>
        <location evidence="7">Cytoplasm</location>
    </subcellularLocation>
</comment>
<dbReference type="CDD" id="cd24133">
    <property type="entry name" value="ASKHA_NBD_TsaD_bac"/>
    <property type="match status" value="1"/>
</dbReference>
<dbReference type="Gene3D" id="3.30.420.40">
    <property type="match status" value="2"/>
</dbReference>
<feature type="binding site" evidence="7">
    <location>
        <position position="309"/>
    </location>
    <ligand>
        <name>Fe cation</name>
        <dbReference type="ChEBI" id="CHEBI:24875"/>
    </ligand>
</feature>
<dbReference type="PANTHER" id="PTHR11735">
    <property type="entry name" value="TRNA N6-ADENOSINE THREONYLCARBAMOYLTRANSFERASE"/>
    <property type="match status" value="1"/>
</dbReference>
<feature type="binding site" evidence="7">
    <location>
        <position position="188"/>
    </location>
    <ligand>
        <name>substrate</name>
    </ligand>
</feature>